<evidence type="ECO:0000313" key="1">
    <source>
        <dbReference type="EMBL" id="PXV58807.1"/>
    </source>
</evidence>
<name>A0A2V3PHY4_9BACT</name>
<proteinExistence type="predicted"/>
<dbReference type="AlphaFoldDB" id="A0A2V3PHY4"/>
<accession>A0A2V3PHY4</accession>
<dbReference type="PANTHER" id="PTHR34585">
    <property type="match status" value="1"/>
</dbReference>
<gene>
    <name evidence="1" type="ORF">CLV62_14419</name>
</gene>
<reference evidence="1 2" key="1">
    <citation type="submission" date="2018-03" db="EMBL/GenBank/DDBJ databases">
        <title>Genomic Encyclopedia of Archaeal and Bacterial Type Strains, Phase II (KMG-II): from individual species to whole genera.</title>
        <authorList>
            <person name="Goeker M."/>
        </authorList>
    </citation>
    <scope>NUCLEOTIDE SEQUENCE [LARGE SCALE GENOMIC DNA]</scope>
    <source>
        <strain evidence="1 2">DSM 100214</strain>
    </source>
</reference>
<dbReference type="PANTHER" id="PTHR34585:SF22">
    <property type="entry name" value="HELIX-TURN-HELIX DOMAIN-CONTAINING PROTEIN"/>
    <property type="match status" value="1"/>
</dbReference>
<dbReference type="EMBL" id="QICL01000044">
    <property type="protein sequence ID" value="PXV58807.1"/>
    <property type="molecule type" value="Genomic_DNA"/>
</dbReference>
<organism evidence="1 2">
    <name type="scientific">Dysgonomonas alginatilytica</name>
    <dbReference type="NCBI Taxonomy" id="1605892"/>
    <lineage>
        <taxon>Bacteria</taxon>
        <taxon>Pseudomonadati</taxon>
        <taxon>Bacteroidota</taxon>
        <taxon>Bacteroidia</taxon>
        <taxon>Bacteroidales</taxon>
        <taxon>Dysgonomonadaceae</taxon>
        <taxon>Dysgonomonas</taxon>
    </lineage>
</organism>
<comment type="caution">
    <text evidence="1">The sequence shown here is derived from an EMBL/GenBank/DDBJ whole genome shotgun (WGS) entry which is preliminary data.</text>
</comment>
<keyword evidence="2" id="KW-1185">Reference proteome</keyword>
<evidence type="ECO:0000313" key="2">
    <source>
        <dbReference type="Proteomes" id="UP000247973"/>
    </source>
</evidence>
<evidence type="ECO:0008006" key="3">
    <source>
        <dbReference type="Google" id="ProtNLM"/>
    </source>
</evidence>
<protein>
    <recommendedName>
        <fullName evidence="3">DNA-binding protein</fullName>
    </recommendedName>
</protein>
<dbReference type="Proteomes" id="UP000247973">
    <property type="component" value="Unassembled WGS sequence"/>
</dbReference>
<sequence length="76" mass="9046">MDILDKKSAEVISFFTVLDEMLESIRFALKDRSSTLNGERYLTNRDVSQMLSVSIRCLQEWRDKRRRVISLYMLNI</sequence>